<dbReference type="InterPro" id="IPR025282">
    <property type="entry name" value="DUF4214"/>
</dbReference>
<evidence type="ECO:0000313" key="4">
    <source>
        <dbReference type="EMBL" id="MBL6459606.1"/>
    </source>
</evidence>
<sequence length="343" mass="36782">MPTAPNTYQPLFESFENSVGPLTEVWGIDTSTFGEIRLYGNRYSTAGMKEPGQDASVGHGYGTYTVTAMLTGTNAGPAIILWPGDNQYPGQEINLAELTPDGTGRQYATVHWNDNGLNNQNIRFLDGVQSGVFHTYQAVWEPGKITFNVDNHLAAIVTDHVPLDYDHGGQNEVFAFLNNNENTSLIVRDISYTPLGYTGAAPAANTGTTAATVAGTEVTAQVARLYDTALGRLPDGTGLQSLTNSIESGQLTLNQAAASSIVSPEFQSRYGALDDASFITLLYHNALHRDPDQGGMATWTYALSHGMPRSDLVVAVSESAEHMTATAQTIVNEGMGHYDILIA</sequence>
<feature type="domain" description="DUF4214" evidence="3">
    <location>
        <begin position="257"/>
        <end position="323"/>
    </location>
</feature>
<organism evidence="4 5">
    <name type="scientific">Belnapia mucosa</name>
    <dbReference type="NCBI Taxonomy" id="2804532"/>
    <lineage>
        <taxon>Bacteria</taxon>
        <taxon>Pseudomonadati</taxon>
        <taxon>Pseudomonadota</taxon>
        <taxon>Alphaproteobacteria</taxon>
        <taxon>Acetobacterales</taxon>
        <taxon>Roseomonadaceae</taxon>
        <taxon>Belnapia</taxon>
    </lineage>
</organism>
<accession>A0ABS1VEM7</accession>
<comment type="caution">
    <text evidence="4">The sequence shown here is derived from an EMBL/GenBank/DDBJ whole genome shotgun (WGS) entry which is preliminary data.</text>
</comment>
<keyword evidence="5" id="KW-1185">Reference proteome</keyword>
<dbReference type="InterPro" id="IPR000757">
    <property type="entry name" value="Beta-glucanase-like"/>
</dbReference>
<dbReference type="Gene3D" id="2.60.120.200">
    <property type="match status" value="1"/>
</dbReference>
<dbReference type="Gene3D" id="1.10.3130.20">
    <property type="entry name" value="Phycobilisome linker domain"/>
    <property type="match status" value="1"/>
</dbReference>
<dbReference type="InterPro" id="IPR013320">
    <property type="entry name" value="ConA-like_dom_sf"/>
</dbReference>
<proteinExistence type="inferred from homology"/>
<feature type="domain" description="GH16" evidence="2">
    <location>
        <begin position="59"/>
        <end position="159"/>
    </location>
</feature>
<dbReference type="SUPFAM" id="SSF49899">
    <property type="entry name" value="Concanavalin A-like lectins/glucanases"/>
    <property type="match status" value="1"/>
</dbReference>
<dbReference type="Pfam" id="PF00722">
    <property type="entry name" value="Glyco_hydro_16"/>
    <property type="match status" value="1"/>
</dbReference>
<evidence type="ECO:0000313" key="5">
    <source>
        <dbReference type="Proteomes" id="UP000606490"/>
    </source>
</evidence>
<dbReference type="RefSeq" id="WP_202829336.1">
    <property type="nucleotide sequence ID" value="NZ_JAEUXJ010000067.1"/>
</dbReference>
<reference evidence="4 5" key="1">
    <citation type="submission" date="2021-01" db="EMBL/GenBank/DDBJ databases">
        <title>Belnapia mucosa sp. nov. and Belnapia arida sp. nov., isolated from the Tabernas Desert (Almeria, Spain).</title>
        <authorList>
            <person name="Molina-Menor E."/>
            <person name="Vidal-Verdu A."/>
            <person name="Calonge A."/>
            <person name="Satari L."/>
            <person name="Pereto Magraner J."/>
            <person name="Porcar Miralles M."/>
        </authorList>
    </citation>
    <scope>NUCLEOTIDE SEQUENCE [LARGE SCALE GENOMIC DNA]</scope>
    <source>
        <strain evidence="4 5">T6</strain>
    </source>
</reference>
<evidence type="ECO:0000259" key="3">
    <source>
        <dbReference type="Pfam" id="PF13946"/>
    </source>
</evidence>
<evidence type="ECO:0000256" key="1">
    <source>
        <dbReference type="ARBA" id="ARBA00006865"/>
    </source>
</evidence>
<name>A0ABS1VEM7_9PROT</name>
<dbReference type="Proteomes" id="UP000606490">
    <property type="component" value="Unassembled WGS sequence"/>
</dbReference>
<dbReference type="Pfam" id="PF13946">
    <property type="entry name" value="DUF4214"/>
    <property type="match status" value="1"/>
</dbReference>
<dbReference type="InterPro" id="IPR038255">
    <property type="entry name" value="PBS_linker_sf"/>
</dbReference>
<evidence type="ECO:0000259" key="2">
    <source>
        <dbReference type="Pfam" id="PF00722"/>
    </source>
</evidence>
<dbReference type="EMBL" id="JAEUXJ010000067">
    <property type="protein sequence ID" value="MBL6459606.1"/>
    <property type="molecule type" value="Genomic_DNA"/>
</dbReference>
<gene>
    <name evidence="4" type="ORF">JMJ55_30365</name>
</gene>
<comment type="similarity">
    <text evidence="1">Belongs to the glycosyl hydrolase 16 family.</text>
</comment>
<protein>
    <submittedName>
        <fullName evidence="4">DUF4214 domain-containing protein</fullName>
    </submittedName>
</protein>